<keyword evidence="4 8" id="KW-0812">Transmembrane</keyword>
<gene>
    <name evidence="12" type="ORF">OM075_20215</name>
</gene>
<keyword evidence="7 8" id="KW-0998">Cell outer membrane</keyword>
<evidence type="ECO:0000256" key="7">
    <source>
        <dbReference type="ARBA" id="ARBA00023237"/>
    </source>
</evidence>
<dbReference type="RefSeq" id="WP_301192363.1">
    <property type="nucleotide sequence ID" value="NZ_JAPDPJ010000066.1"/>
</dbReference>
<comment type="subcellular location">
    <subcellularLocation>
        <location evidence="1 8">Cell outer membrane</location>
        <topology evidence="1 8">Multi-pass membrane protein</topology>
    </subcellularLocation>
</comment>
<dbReference type="PROSITE" id="PS52016">
    <property type="entry name" value="TONB_DEPENDENT_REC_3"/>
    <property type="match status" value="1"/>
</dbReference>
<dbReference type="InterPro" id="IPR000531">
    <property type="entry name" value="Beta-barrel_TonB"/>
</dbReference>
<dbReference type="EMBL" id="JAPDPJ010000066">
    <property type="protein sequence ID" value="MCW3788807.1"/>
    <property type="molecule type" value="Genomic_DNA"/>
</dbReference>
<evidence type="ECO:0000256" key="8">
    <source>
        <dbReference type="PROSITE-ProRule" id="PRU01360"/>
    </source>
</evidence>
<dbReference type="Gene3D" id="2.170.130.10">
    <property type="entry name" value="TonB-dependent receptor, plug domain"/>
    <property type="match status" value="1"/>
</dbReference>
<evidence type="ECO:0000256" key="6">
    <source>
        <dbReference type="ARBA" id="ARBA00023136"/>
    </source>
</evidence>
<keyword evidence="12" id="KW-0675">Receptor</keyword>
<accession>A0AAE3SH47</accession>
<dbReference type="SUPFAM" id="SSF49464">
    <property type="entry name" value="Carboxypeptidase regulatory domain-like"/>
    <property type="match status" value="1"/>
</dbReference>
<reference evidence="12" key="1">
    <citation type="submission" date="2022-10" db="EMBL/GenBank/DDBJ databases">
        <authorList>
            <person name="Yu W.X."/>
        </authorList>
    </citation>
    <scope>NUCLEOTIDE SEQUENCE</scope>
    <source>
        <strain evidence="12">AAT</strain>
    </source>
</reference>
<dbReference type="InterPro" id="IPR039426">
    <property type="entry name" value="TonB-dep_rcpt-like"/>
</dbReference>
<dbReference type="Proteomes" id="UP001209229">
    <property type="component" value="Unassembled WGS sequence"/>
</dbReference>
<name>A0AAE3SH47_9BACT</name>
<keyword evidence="6 8" id="KW-0472">Membrane</keyword>
<dbReference type="Gene3D" id="2.40.170.20">
    <property type="entry name" value="TonB-dependent receptor, beta-barrel domain"/>
    <property type="match status" value="1"/>
</dbReference>
<feature type="domain" description="TonB-dependent receptor plug" evidence="11">
    <location>
        <begin position="142"/>
        <end position="219"/>
    </location>
</feature>
<proteinExistence type="inferred from homology"/>
<keyword evidence="2 8" id="KW-0813">Transport</keyword>
<evidence type="ECO:0000256" key="4">
    <source>
        <dbReference type="ARBA" id="ARBA00022692"/>
    </source>
</evidence>
<dbReference type="InterPro" id="IPR012910">
    <property type="entry name" value="Plug_dom"/>
</dbReference>
<keyword evidence="5 9" id="KW-0798">TonB box</keyword>
<evidence type="ECO:0000256" key="9">
    <source>
        <dbReference type="RuleBase" id="RU003357"/>
    </source>
</evidence>
<keyword evidence="13" id="KW-1185">Reference proteome</keyword>
<feature type="domain" description="TonB-dependent receptor-like beta-barrel" evidence="10">
    <location>
        <begin position="334"/>
        <end position="730"/>
    </location>
</feature>
<dbReference type="AlphaFoldDB" id="A0AAE3SH47"/>
<dbReference type="SUPFAM" id="SSF56935">
    <property type="entry name" value="Porins"/>
    <property type="match status" value="1"/>
</dbReference>
<dbReference type="InterPro" id="IPR037066">
    <property type="entry name" value="Plug_dom_sf"/>
</dbReference>
<organism evidence="12 13">
    <name type="scientific">Plebeiibacterium sediminum</name>
    <dbReference type="NCBI Taxonomy" id="2992112"/>
    <lineage>
        <taxon>Bacteria</taxon>
        <taxon>Pseudomonadati</taxon>
        <taxon>Bacteroidota</taxon>
        <taxon>Bacteroidia</taxon>
        <taxon>Marinilabiliales</taxon>
        <taxon>Marinilabiliaceae</taxon>
        <taxon>Plebeiibacterium</taxon>
    </lineage>
</organism>
<evidence type="ECO:0000313" key="13">
    <source>
        <dbReference type="Proteomes" id="UP001209229"/>
    </source>
</evidence>
<evidence type="ECO:0000256" key="2">
    <source>
        <dbReference type="ARBA" id="ARBA00022448"/>
    </source>
</evidence>
<evidence type="ECO:0000313" key="12">
    <source>
        <dbReference type="EMBL" id="MCW3788807.1"/>
    </source>
</evidence>
<sequence>MKTILIFLTVIPLTYSTLQSQNTIKISGTITDIYTGEVLPNATIYNYTFSNGCTSNNHGYYYMNINSTIDSITFDISYIGYLTEQISLKTFKDTCLNIKLKPGLRLNEFEITAKKTNGISNKMGLHNLPIADILYTPVLLGEANLISLLKTLPGVSSGKEGASELYVRGGNYDQNLILLDEAPIYNLNHAFGLISVFNASTIKNVNLYKGGIPSVFGRRLSSVLDVTTRDGNKKRFAGGIDFSTLSGALYLEGPIVKEKVSFLFSARRSWIDKLASPLINSSDQKMKLYFYDINGKINWVINNKNKLYLSYYKGQDEFDVQLKDPSSKSIMEQGWGNHLGSLRWNTILNSGAFIQLTGYFTKFSEFNNNSGKYYNSYSKEESYSTLLETGIKGSANWPLGQKSSIKTGFDLLHNTINPPIKKSIQDSVISNITSQHDVNFNSYGVYSEYFYNSRKFFLKVGLRTDLFSGSDKNYIYVQPRLNATYQLSKALMAKCSSMRNVQPFYVIKKNNNGFPAYAWLPLVNNLNPQESWQISIGINWAKKFWMLDIESYYKTIKNQFSNYRYPYDIYSSYNWVDLIDKGKGRAYGIEILNTIKNKGWNIRTSYTLAKSEFSSTDIAYGKWIPSDYDIRHDASMIITKDIKNQKNKRNWFAANFTFHSGIPFSLPTLSYSSKANILNNVDYDFKSSDIDYYSYPNNYRLKAYHRLDLSYNIQLNKKNGSRTWSIGIINTYNRKNQYIIYRANNNNFKQLTLFPIMPFISFKKQF</sequence>
<comment type="caution">
    <text evidence="12">The sequence shown here is derived from an EMBL/GenBank/DDBJ whole genome shotgun (WGS) entry which is preliminary data.</text>
</comment>
<dbReference type="Gene3D" id="2.60.40.1120">
    <property type="entry name" value="Carboxypeptidase-like, regulatory domain"/>
    <property type="match status" value="1"/>
</dbReference>
<evidence type="ECO:0000259" key="11">
    <source>
        <dbReference type="Pfam" id="PF07715"/>
    </source>
</evidence>
<evidence type="ECO:0000256" key="3">
    <source>
        <dbReference type="ARBA" id="ARBA00022452"/>
    </source>
</evidence>
<dbReference type="Pfam" id="PF00593">
    <property type="entry name" value="TonB_dep_Rec_b-barrel"/>
    <property type="match status" value="1"/>
</dbReference>
<evidence type="ECO:0000259" key="10">
    <source>
        <dbReference type="Pfam" id="PF00593"/>
    </source>
</evidence>
<dbReference type="GO" id="GO:0009279">
    <property type="term" value="C:cell outer membrane"/>
    <property type="evidence" value="ECO:0007669"/>
    <property type="project" value="UniProtKB-SubCell"/>
</dbReference>
<dbReference type="InterPro" id="IPR036942">
    <property type="entry name" value="Beta-barrel_TonB_sf"/>
</dbReference>
<evidence type="ECO:0000256" key="5">
    <source>
        <dbReference type="ARBA" id="ARBA00023077"/>
    </source>
</evidence>
<keyword evidence="3 8" id="KW-1134">Transmembrane beta strand</keyword>
<comment type="similarity">
    <text evidence="8 9">Belongs to the TonB-dependent receptor family.</text>
</comment>
<protein>
    <submittedName>
        <fullName evidence="12">TonB-dependent receptor</fullName>
    </submittedName>
</protein>
<evidence type="ECO:0000256" key="1">
    <source>
        <dbReference type="ARBA" id="ARBA00004571"/>
    </source>
</evidence>
<dbReference type="InterPro" id="IPR008969">
    <property type="entry name" value="CarboxyPept-like_regulatory"/>
</dbReference>
<dbReference type="Pfam" id="PF07715">
    <property type="entry name" value="Plug"/>
    <property type="match status" value="1"/>
</dbReference>
<dbReference type="Pfam" id="PF13715">
    <property type="entry name" value="CarbopepD_reg_2"/>
    <property type="match status" value="1"/>
</dbReference>